<dbReference type="AlphaFoldDB" id="A0A2S0US10"/>
<accession>A0A2S0US10</accession>
<organism evidence="2 3">
    <name type="scientific">Paragemmobacter aquarius</name>
    <dbReference type="NCBI Taxonomy" id="2169400"/>
    <lineage>
        <taxon>Bacteria</taxon>
        <taxon>Pseudomonadati</taxon>
        <taxon>Pseudomonadota</taxon>
        <taxon>Alphaproteobacteria</taxon>
        <taxon>Rhodobacterales</taxon>
        <taxon>Paracoccaceae</taxon>
        <taxon>Paragemmobacter</taxon>
    </lineage>
</organism>
<reference evidence="2 3" key="1">
    <citation type="submission" date="2018-04" db="EMBL/GenBank/DDBJ databases">
        <title>Genome sequencing of Gemmobacter.</title>
        <authorList>
            <person name="Yi H."/>
            <person name="Baek M.-G."/>
        </authorList>
    </citation>
    <scope>NUCLEOTIDE SEQUENCE [LARGE SCALE GENOMIC DNA]</scope>
    <source>
        <strain evidence="2 3">HYN0069</strain>
        <plasmid evidence="3">Plasmid unnamed1</plasmid>
    </source>
</reference>
<sequence length="225" mass="22454">MTQSNQSGTDTGSITDTARKAAEDLKETGREALSGAKSVIGSTMSDLKAGATAKAEEVRETIADEGERMASSLREAAGQQSGMQGRVLETMASGVASVSDTIRSRDVSTLMSDIQSYAKRNPAIFVAAAAAAGLLLARLAAQAGRSQEDSLGNYGRTGTQAGDMGAGLSQGGMGRSSMGSSYGSGSSGAGMGGNPDDMAGDSMKSTGGEDSIGSMGRGPSMGGNL</sequence>
<proteinExistence type="predicted"/>
<gene>
    <name evidence="2" type="ORF">HYN69_18585</name>
</gene>
<evidence type="ECO:0000313" key="3">
    <source>
        <dbReference type="Proteomes" id="UP000244496"/>
    </source>
</evidence>
<dbReference type="KEGG" id="geh:HYN69_18585"/>
<name>A0A2S0US10_9RHOB</name>
<dbReference type="Proteomes" id="UP000244496">
    <property type="component" value="Plasmid unnamed1"/>
</dbReference>
<keyword evidence="2" id="KW-0614">Plasmid</keyword>
<protein>
    <submittedName>
        <fullName evidence="2">Uncharacterized protein</fullName>
    </submittedName>
</protein>
<evidence type="ECO:0000313" key="2">
    <source>
        <dbReference type="EMBL" id="AWB50609.1"/>
    </source>
</evidence>
<feature type="compositionally biased region" description="Polar residues" evidence="1">
    <location>
        <begin position="1"/>
        <end position="16"/>
    </location>
</feature>
<feature type="region of interest" description="Disordered" evidence="1">
    <location>
        <begin position="146"/>
        <end position="225"/>
    </location>
</feature>
<feature type="compositionally biased region" description="Gly residues" evidence="1">
    <location>
        <begin position="164"/>
        <end position="174"/>
    </location>
</feature>
<feature type="compositionally biased region" description="Low complexity" evidence="1">
    <location>
        <begin position="175"/>
        <end position="184"/>
    </location>
</feature>
<feature type="region of interest" description="Disordered" evidence="1">
    <location>
        <begin position="1"/>
        <end position="37"/>
    </location>
</feature>
<feature type="compositionally biased region" description="Gly residues" evidence="1">
    <location>
        <begin position="215"/>
        <end position="225"/>
    </location>
</feature>
<evidence type="ECO:0000256" key="1">
    <source>
        <dbReference type="SAM" id="MobiDB-lite"/>
    </source>
</evidence>
<dbReference type="RefSeq" id="WP_108437414.1">
    <property type="nucleotide sequence ID" value="NZ_CP028919.1"/>
</dbReference>
<geneLocation type="plasmid" evidence="2">
    <name>unnamed1</name>
</geneLocation>
<feature type="compositionally biased region" description="Basic and acidic residues" evidence="1">
    <location>
        <begin position="17"/>
        <end position="30"/>
    </location>
</feature>
<dbReference type="EMBL" id="CP028919">
    <property type="protein sequence ID" value="AWB50609.1"/>
    <property type="molecule type" value="Genomic_DNA"/>
</dbReference>
<dbReference type="Gene3D" id="1.20.120.20">
    <property type="entry name" value="Apolipoprotein"/>
    <property type="match status" value="1"/>
</dbReference>
<keyword evidence="3" id="KW-1185">Reference proteome</keyword>